<dbReference type="Proteomes" id="UP000235371">
    <property type="component" value="Unassembled WGS sequence"/>
</dbReference>
<reference evidence="2 3" key="1">
    <citation type="submission" date="2016-04" db="EMBL/GenBank/DDBJ databases">
        <title>A degradative enzymes factory behind the ericoid mycorrhizal symbiosis.</title>
        <authorList>
            <consortium name="DOE Joint Genome Institute"/>
            <person name="Martino E."/>
            <person name="Morin E."/>
            <person name="Grelet G."/>
            <person name="Kuo A."/>
            <person name="Kohler A."/>
            <person name="Daghino S."/>
            <person name="Barry K."/>
            <person name="Choi C."/>
            <person name="Cichocki N."/>
            <person name="Clum A."/>
            <person name="Copeland A."/>
            <person name="Hainaut M."/>
            <person name="Haridas S."/>
            <person name="Labutti K."/>
            <person name="Lindquist E."/>
            <person name="Lipzen A."/>
            <person name="Khouja H.-R."/>
            <person name="Murat C."/>
            <person name="Ohm R."/>
            <person name="Olson A."/>
            <person name="Spatafora J."/>
            <person name="Veneault-Fourrey C."/>
            <person name="Henrissat B."/>
            <person name="Grigoriev I."/>
            <person name="Martin F."/>
            <person name="Perotto S."/>
        </authorList>
    </citation>
    <scope>NUCLEOTIDE SEQUENCE [LARGE SCALE GENOMIC DNA]</scope>
    <source>
        <strain evidence="2 3">E</strain>
    </source>
</reference>
<dbReference type="EMBL" id="KZ613817">
    <property type="protein sequence ID" value="PMD58592.1"/>
    <property type="molecule type" value="Genomic_DNA"/>
</dbReference>
<keyword evidence="1" id="KW-0732">Signal</keyword>
<proteinExistence type="predicted"/>
<accession>A0A2J6T6E0</accession>
<dbReference type="RefSeq" id="XP_024735496.1">
    <property type="nucleotide sequence ID" value="XM_024880359.1"/>
</dbReference>
<dbReference type="InParanoid" id="A0A2J6T6E0"/>
<evidence type="ECO:0000313" key="2">
    <source>
        <dbReference type="EMBL" id="PMD58592.1"/>
    </source>
</evidence>
<feature type="chain" id="PRO_5014367494" evidence="1">
    <location>
        <begin position="22"/>
        <end position="125"/>
    </location>
</feature>
<protein>
    <submittedName>
        <fullName evidence="2">Uncharacterized protein</fullName>
    </submittedName>
</protein>
<evidence type="ECO:0000256" key="1">
    <source>
        <dbReference type="SAM" id="SignalP"/>
    </source>
</evidence>
<organism evidence="2 3">
    <name type="scientific">Hyaloscypha bicolor E</name>
    <dbReference type="NCBI Taxonomy" id="1095630"/>
    <lineage>
        <taxon>Eukaryota</taxon>
        <taxon>Fungi</taxon>
        <taxon>Dikarya</taxon>
        <taxon>Ascomycota</taxon>
        <taxon>Pezizomycotina</taxon>
        <taxon>Leotiomycetes</taxon>
        <taxon>Helotiales</taxon>
        <taxon>Hyaloscyphaceae</taxon>
        <taxon>Hyaloscypha</taxon>
        <taxon>Hyaloscypha bicolor</taxon>
    </lineage>
</organism>
<keyword evidence="3" id="KW-1185">Reference proteome</keyword>
<evidence type="ECO:0000313" key="3">
    <source>
        <dbReference type="Proteomes" id="UP000235371"/>
    </source>
</evidence>
<feature type="signal peptide" evidence="1">
    <location>
        <begin position="1"/>
        <end position="21"/>
    </location>
</feature>
<dbReference type="AlphaFoldDB" id="A0A2J6T6E0"/>
<name>A0A2J6T6E0_9HELO</name>
<dbReference type="GeneID" id="36588436"/>
<dbReference type="OrthoDB" id="5204141at2759"/>
<gene>
    <name evidence="2" type="ORF">K444DRAFT_613484</name>
</gene>
<sequence>MKFTSTTVAILSAMMAKTAFAANFNYGVATYDDGHQDHAIWVNGESACNYAYLGSNSENPCSYNGGWFSLDQVTYRLTGCGGSSFCILNADGSGNSCAQYVPENPIGGCSNSFGSYNVQQQYYFP</sequence>